<comment type="caution">
    <text evidence="11">The sequence shown here is derived from an EMBL/GenBank/DDBJ whole genome shotgun (WGS) entry which is preliminary data.</text>
</comment>
<evidence type="ECO:0000256" key="9">
    <source>
        <dbReference type="SAM" id="MobiDB-lite"/>
    </source>
</evidence>
<dbReference type="CDD" id="cd08338">
    <property type="entry name" value="DED_PEA15"/>
    <property type="match status" value="1"/>
</dbReference>
<feature type="compositionally biased region" description="Pro residues" evidence="9">
    <location>
        <begin position="212"/>
        <end position="221"/>
    </location>
</feature>
<keyword evidence="7" id="KW-0053">Apoptosis</keyword>
<evidence type="ECO:0000256" key="2">
    <source>
        <dbReference type="ARBA" id="ARBA00015367"/>
    </source>
</evidence>
<evidence type="ECO:0000259" key="10">
    <source>
        <dbReference type="PROSITE" id="PS50168"/>
    </source>
</evidence>
<feature type="domain" description="DED" evidence="10">
    <location>
        <begin position="28"/>
        <end position="106"/>
    </location>
</feature>
<accession>A0ABQ8KZ15</accession>
<dbReference type="SMART" id="SM00031">
    <property type="entry name" value="DED"/>
    <property type="match status" value="1"/>
</dbReference>
<evidence type="ECO:0000256" key="6">
    <source>
        <dbReference type="ARBA" id="ARBA00022597"/>
    </source>
</evidence>
<gene>
    <name evidence="11" type="ORF">H4Q32_027711</name>
</gene>
<evidence type="ECO:0000313" key="11">
    <source>
        <dbReference type="EMBL" id="KAI2643042.1"/>
    </source>
</evidence>
<dbReference type="Proteomes" id="UP000830375">
    <property type="component" value="Unassembled WGS sequence"/>
</dbReference>
<dbReference type="SUPFAM" id="SSF47986">
    <property type="entry name" value="DEATH domain"/>
    <property type="match status" value="1"/>
</dbReference>
<keyword evidence="4" id="KW-0963">Cytoplasm</keyword>
<feature type="region of interest" description="Disordered" evidence="9">
    <location>
        <begin position="202"/>
        <end position="240"/>
    </location>
</feature>
<evidence type="ECO:0000256" key="8">
    <source>
        <dbReference type="ARBA" id="ARBA00033278"/>
    </source>
</evidence>
<keyword evidence="3" id="KW-0813">Transport</keyword>
<evidence type="ECO:0000313" key="12">
    <source>
        <dbReference type="Proteomes" id="UP000830375"/>
    </source>
</evidence>
<dbReference type="PANTHER" id="PTHR48169">
    <property type="entry name" value="DED DOMAIN-CONTAINING PROTEIN"/>
    <property type="match status" value="1"/>
</dbReference>
<protein>
    <recommendedName>
        <fullName evidence="2">Astrocytic phosphoprotein PEA-15</fullName>
    </recommendedName>
    <alternativeName>
        <fullName evidence="8">15 kDa phosphoprotein enriched in astrocytes</fullName>
    </alternativeName>
</protein>
<dbReference type="Gene3D" id="1.10.533.10">
    <property type="entry name" value="Death Domain, Fas"/>
    <property type="match status" value="1"/>
</dbReference>
<dbReference type="PROSITE" id="PS50168">
    <property type="entry name" value="DED"/>
    <property type="match status" value="1"/>
</dbReference>
<evidence type="ECO:0000256" key="7">
    <source>
        <dbReference type="ARBA" id="ARBA00022703"/>
    </source>
</evidence>
<dbReference type="PANTHER" id="PTHR48169:SF1">
    <property type="entry name" value="ASTROCYTIC PHOSPHOPROTEIN PEA-15"/>
    <property type="match status" value="1"/>
</dbReference>
<evidence type="ECO:0000256" key="5">
    <source>
        <dbReference type="ARBA" id="ARBA00022553"/>
    </source>
</evidence>
<proteinExistence type="predicted"/>
<keyword evidence="5" id="KW-0597">Phosphoprotein</keyword>
<organism evidence="11 12">
    <name type="scientific">Labeo rohita</name>
    <name type="common">Indian major carp</name>
    <name type="synonym">Cyprinus rohita</name>
    <dbReference type="NCBI Taxonomy" id="84645"/>
    <lineage>
        <taxon>Eukaryota</taxon>
        <taxon>Metazoa</taxon>
        <taxon>Chordata</taxon>
        <taxon>Craniata</taxon>
        <taxon>Vertebrata</taxon>
        <taxon>Euteleostomi</taxon>
        <taxon>Actinopterygii</taxon>
        <taxon>Neopterygii</taxon>
        <taxon>Teleostei</taxon>
        <taxon>Ostariophysi</taxon>
        <taxon>Cypriniformes</taxon>
        <taxon>Cyprinidae</taxon>
        <taxon>Labeoninae</taxon>
        <taxon>Labeonini</taxon>
        <taxon>Labeo</taxon>
    </lineage>
</organism>
<name>A0ABQ8KZ15_LABRO</name>
<dbReference type="InterPro" id="IPR011029">
    <property type="entry name" value="DEATH-like_dom_sf"/>
</dbReference>
<keyword evidence="12" id="KW-1185">Reference proteome</keyword>
<evidence type="ECO:0000256" key="3">
    <source>
        <dbReference type="ARBA" id="ARBA00022448"/>
    </source>
</evidence>
<evidence type="ECO:0000256" key="1">
    <source>
        <dbReference type="ARBA" id="ARBA00004496"/>
    </source>
</evidence>
<keyword evidence="6" id="KW-0762">Sugar transport</keyword>
<dbReference type="InterPro" id="IPR001875">
    <property type="entry name" value="DED_dom"/>
</dbReference>
<dbReference type="Pfam" id="PF01335">
    <property type="entry name" value="DED"/>
    <property type="match status" value="1"/>
</dbReference>
<reference evidence="11 12" key="1">
    <citation type="submission" date="2022-01" db="EMBL/GenBank/DDBJ databases">
        <title>A high-quality chromosome-level genome assembly of rohu carp, Labeo rohita.</title>
        <authorList>
            <person name="Arick M.A. II"/>
            <person name="Hsu C.-Y."/>
            <person name="Magbanua Z."/>
            <person name="Pechanova O."/>
            <person name="Grover C."/>
            <person name="Miller E."/>
            <person name="Thrash A."/>
            <person name="Ezzel L."/>
            <person name="Alam S."/>
            <person name="Benzie J."/>
            <person name="Hamilton M."/>
            <person name="Karsi A."/>
            <person name="Lawrence M.L."/>
            <person name="Peterson D.G."/>
        </authorList>
    </citation>
    <scope>NUCLEOTIDE SEQUENCE [LARGE SCALE GENOMIC DNA]</scope>
    <source>
        <strain evidence="12">BAU-BD-2019</strain>
        <tissue evidence="11">Blood</tissue>
    </source>
</reference>
<sequence>MPIHKAELSETFLCLSVHSLCVFQRMSEYSSLLSDLSENITNEDLEQLKSACKEDIPEDQSNSITSSKDWFSYLEKNDKLAQDNLSYIEHIFEISRRPDLLTRVIEYRTTVLKISEDDEIDTKLTRIPSAKKYKGTKHFTFTVSVSFTYYMSVTVLSACLSSLSQISFANRQKMRLSNWLLPLKKHEVKVRDLCSSSPALHLAHHRHQTTPTAPPTPPPTEQKPSSQSDRQDALQPRPRH</sequence>
<dbReference type="InterPro" id="IPR029546">
    <property type="entry name" value="PEA15_DED"/>
</dbReference>
<dbReference type="EMBL" id="JACTAM010002804">
    <property type="protein sequence ID" value="KAI2643042.1"/>
    <property type="molecule type" value="Genomic_DNA"/>
</dbReference>
<comment type="subcellular location">
    <subcellularLocation>
        <location evidence="1">Cytoplasm</location>
    </subcellularLocation>
</comment>
<evidence type="ECO:0000256" key="4">
    <source>
        <dbReference type="ARBA" id="ARBA00022490"/>
    </source>
</evidence>